<dbReference type="PANTHER" id="PTHR43244">
    <property type="match status" value="1"/>
</dbReference>
<dbReference type="GO" id="GO:0016705">
    <property type="term" value="F:oxidoreductase activity, acting on paired donors, with incorporation or reduction of molecular oxygen"/>
    <property type="evidence" value="ECO:0007669"/>
    <property type="project" value="InterPro"/>
</dbReference>
<dbReference type="RefSeq" id="WP_045551695.1">
    <property type="nucleotide sequence ID" value="NZ_JZDQ02000036.1"/>
</dbReference>
<keyword evidence="3" id="KW-1185">Reference proteome</keyword>
<dbReference type="SUPFAM" id="SSF51679">
    <property type="entry name" value="Bacterial luciferase-like"/>
    <property type="match status" value="1"/>
</dbReference>
<dbReference type="PANTHER" id="PTHR43244:SF2">
    <property type="entry name" value="CONSERVED HYPOTHETICAL ALANINE AND PROLINE-RICH PROTEIN"/>
    <property type="match status" value="1"/>
</dbReference>
<protein>
    <submittedName>
        <fullName evidence="2">F420-dependent oxidoreductase</fullName>
    </submittedName>
</protein>
<accession>A0A1J4N0V9</accession>
<dbReference type="AlphaFoldDB" id="A0A1J4N0V9"/>
<reference evidence="2" key="1">
    <citation type="submission" date="2016-10" db="EMBL/GenBank/DDBJ databases">
        <title>Draft Genome Sequence of Nocardioides luteus Strain BAFB, an Alkane-Degrading Bacterium Isolated from JP-7 Polluted Soil.</title>
        <authorList>
            <person name="Brown L."/>
            <person name="Ruiz O.N."/>
            <person name="Gunasekera T."/>
        </authorList>
    </citation>
    <scope>NUCLEOTIDE SEQUENCE [LARGE SCALE GENOMIC DNA]</scope>
    <source>
        <strain evidence="2">BAFB</strain>
    </source>
</reference>
<dbReference type="Proteomes" id="UP000033772">
    <property type="component" value="Unassembled WGS sequence"/>
</dbReference>
<dbReference type="InterPro" id="IPR036661">
    <property type="entry name" value="Luciferase-like_sf"/>
</dbReference>
<organism evidence="2 3">
    <name type="scientific">Nocardioides luteus</name>
    <dbReference type="NCBI Taxonomy" id="1844"/>
    <lineage>
        <taxon>Bacteria</taxon>
        <taxon>Bacillati</taxon>
        <taxon>Actinomycetota</taxon>
        <taxon>Actinomycetes</taxon>
        <taxon>Propionibacteriales</taxon>
        <taxon>Nocardioidaceae</taxon>
        <taxon>Nocardioides</taxon>
    </lineage>
</organism>
<dbReference type="EMBL" id="JZDQ02000036">
    <property type="protein sequence ID" value="OIJ24567.1"/>
    <property type="molecule type" value="Genomic_DNA"/>
</dbReference>
<dbReference type="OrthoDB" id="5175259at2"/>
<evidence type="ECO:0000259" key="1">
    <source>
        <dbReference type="Pfam" id="PF00296"/>
    </source>
</evidence>
<sequence>MTTTPETRPFRFGVVAAQTATGAAWTDLARRVESAGYDTLVMPDNVSFGHAVFPALATAAAVTTRLRVGTYVLANDFRHPVQVAKEAATLSVLSGGRFELGLGAGRPDSERENAMLGLGFDRPGVRVERLVESIHLIKRLLAGETVTVDGPHHRAVEASVLPYGTAPQQVPILVAGGGPRMLRIAGEHADIAALGIPFHAEELAVRAAVDQVRSADRPDAGTPELNMNLMAVGDVVPRYLAGRLDPAALAAQGAVGVVSGSPAEMADQLRERRERLGISYLLVGDELMEAFAPVVGLLAGS</sequence>
<evidence type="ECO:0000313" key="2">
    <source>
        <dbReference type="EMBL" id="OIJ24567.1"/>
    </source>
</evidence>
<dbReference type="InterPro" id="IPR050564">
    <property type="entry name" value="F420-G6PD/mer"/>
</dbReference>
<dbReference type="Gene3D" id="3.20.20.30">
    <property type="entry name" value="Luciferase-like domain"/>
    <property type="match status" value="1"/>
</dbReference>
<comment type="caution">
    <text evidence="2">The sequence shown here is derived from an EMBL/GenBank/DDBJ whole genome shotgun (WGS) entry which is preliminary data.</text>
</comment>
<gene>
    <name evidence="2" type="ORF">UG56_021945</name>
</gene>
<evidence type="ECO:0000313" key="3">
    <source>
        <dbReference type="Proteomes" id="UP000033772"/>
    </source>
</evidence>
<name>A0A1J4N0V9_9ACTN</name>
<dbReference type="STRING" id="1844.UG56_021945"/>
<dbReference type="InterPro" id="IPR011251">
    <property type="entry name" value="Luciferase-like_dom"/>
</dbReference>
<dbReference type="InterPro" id="IPR019923">
    <property type="entry name" value="Lucif-like_OxRdtase_MSMEG_2516"/>
</dbReference>
<dbReference type="CDD" id="cd01097">
    <property type="entry name" value="Tetrahydromethanopterin_reductase"/>
    <property type="match status" value="1"/>
</dbReference>
<proteinExistence type="predicted"/>
<feature type="domain" description="Luciferase-like" evidence="1">
    <location>
        <begin position="21"/>
        <end position="219"/>
    </location>
</feature>
<dbReference type="NCBIfam" id="TIGR03621">
    <property type="entry name" value="F420_MSMEG_2516"/>
    <property type="match status" value="1"/>
</dbReference>
<dbReference type="Pfam" id="PF00296">
    <property type="entry name" value="Bac_luciferase"/>
    <property type="match status" value="1"/>
</dbReference>